<dbReference type="InterPro" id="IPR032199">
    <property type="entry name" value="RMI1_C"/>
</dbReference>
<accession>A0A1X7U0K7</accession>
<dbReference type="GO" id="GO:0000166">
    <property type="term" value="F:nucleotide binding"/>
    <property type="evidence" value="ECO:0007669"/>
    <property type="project" value="InterPro"/>
</dbReference>
<feature type="domain" description="RMI1 N-terminal" evidence="5">
    <location>
        <begin position="18"/>
        <end position="62"/>
    </location>
</feature>
<evidence type="ECO:0000259" key="3">
    <source>
        <dbReference type="Pfam" id="PF08585"/>
    </source>
</evidence>
<evidence type="ECO:0000259" key="5">
    <source>
        <dbReference type="Pfam" id="PF21000"/>
    </source>
</evidence>
<gene>
    <name evidence="6" type="primary">109585215</name>
</gene>
<proteinExistence type="inferred from homology"/>
<dbReference type="PANTHER" id="PTHR14790:SF15">
    <property type="entry name" value="RECQ-MEDIATED GENOME INSTABILITY PROTEIN 1"/>
    <property type="match status" value="1"/>
</dbReference>
<feature type="domain" description="RecQ mediated genome instability protein 1 OB-fold" evidence="3">
    <location>
        <begin position="67"/>
        <end position="195"/>
    </location>
</feature>
<reference evidence="7" key="1">
    <citation type="journal article" date="2010" name="Nature">
        <title>The Amphimedon queenslandica genome and the evolution of animal complexity.</title>
        <authorList>
            <person name="Srivastava M."/>
            <person name="Simakov O."/>
            <person name="Chapman J."/>
            <person name="Fahey B."/>
            <person name="Gauthier M.E."/>
            <person name="Mitros T."/>
            <person name="Richards G.S."/>
            <person name="Conaco C."/>
            <person name="Dacre M."/>
            <person name="Hellsten U."/>
            <person name="Larroux C."/>
            <person name="Putnam N.H."/>
            <person name="Stanke M."/>
            <person name="Adamska M."/>
            <person name="Darling A."/>
            <person name="Degnan S.M."/>
            <person name="Oakley T.H."/>
            <person name="Plachetzki D.C."/>
            <person name="Zhai Y."/>
            <person name="Adamski M."/>
            <person name="Calcino A."/>
            <person name="Cummins S.F."/>
            <person name="Goodstein D.M."/>
            <person name="Harris C."/>
            <person name="Jackson D.J."/>
            <person name="Leys S.P."/>
            <person name="Shu S."/>
            <person name="Woodcroft B.J."/>
            <person name="Vervoort M."/>
            <person name="Kosik K.S."/>
            <person name="Manning G."/>
            <person name="Degnan B.M."/>
            <person name="Rokhsar D.S."/>
        </authorList>
    </citation>
    <scope>NUCLEOTIDE SEQUENCE [LARGE SCALE GENOMIC DNA]</scope>
</reference>
<dbReference type="GO" id="GO:0000712">
    <property type="term" value="P:resolution of meiotic recombination intermediates"/>
    <property type="evidence" value="ECO:0007669"/>
    <property type="project" value="TreeGrafter"/>
</dbReference>
<dbReference type="InterPro" id="IPR049363">
    <property type="entry name" value="RMI1_N"/>
</dbReference>
<feature type="domain" description="RecQ-mediated genome instability protein 1 C-terminal OB-fold" evidence="4">
    <location>
        <begin position="241"/>
        <end position="340"/>
    </location>
</feature>
<sequence length="342" mass="37538">MAGVEASVLDSSLDYMKRRGVSLSRNWLKACVASIRQSHPHSFHNINEAVYTTWINTDMKETSLPSLPPAILQEPSGILTGSHIVQIESIVNVGSSAYSQLMKLKGKDTAEENETSNVEMNKPTRMLHLKLTDGGLTINGMEYSLIRSVNTDSSPGIKICLNGPIRYRLGTLLLTDDNVSVLGGAVEDLVNINNQGKVLARELNREDLISEGEGRETTEALDPELIMLISINELKPLLRTHKAPPTVYVKATILKLNGSLSPDRGVWYLQVTIADGTGEMPAVLGNAPLEILIGINARDFYSVPRTQGEEGLRKCKEVLSRLHCVMELTITNEPTITRLLDV</sequence>
<evidence type="ECO:0000313" key="7">
    <source>
        <dbReference type="Proteomes" id="UP000007879"/>
    </source>
</evidence>
<keyword evidence="7" id="KW-1185">Reference proteome</keyword>
<dbReference type="AlphaFoldDB" id="A0A1X7U0K7"/>
<dbReference type="KEGG" id="aqu:109585215"/>
<reference evidence="6" key="2">
    <citation type="submission" date="2017-05" db="UniProtKB">
        <authorList>
            <consortium name="EnsemblMetazoa"/>
        </authorList>
    </citation>
    <scope>IDENTIFICATION</scope>
</reference>
<dbReference type="Pfam" id="PF16099">
    <property type="entry name" value="RMI1_C"/>
    <property type="match status" value="1"/>
</dbReference>
<dbReference type="OrthoDB" id="341511at2759"/>
<dbReference type="InParanoid" id="A0A1X7U0K7"/>
<organism evidence="6">
    <name type="scientific">Amphimedon queenslandica</name>
    <name type="common">Sponge</name>
    <dbReference type="NCBI Taxonomy" id="400682"/>
    <lineage>
        <taxon>Eukaryota</taxon>
        <taxon>Metazoa</taxon>
        <taxon>Porifera</taxon>
        <taxon>Demospongiae</taxon>
        <taxon>Heteroscleromorpha</taxon>
        <taxon>Haplosclerida</taxon>
        <taxon>Niphatidae</taxon>
        <taxon>Amphimedon</taxon>
    </lineage>
</organism>
<dbReference type="InterPro" id="IPR013894">
    <property type="entry name" value="RMI1_OB"/>
</dbReference>
<evidence type="ECO:0000259" key="4">
    <source>
        <dbReference type="Pfam" id="PF16099"/>
    </source>
</evidence>
<evidence type="ECO:0000256" key="1">
    <source>
        <dbReference type="ARBA" id="ARBA00006395"/>
    </source>
</evidence>
<dbReference type="Proteomes" id="UP000007879">
    <property type="component" value="Unassembled WGS sequence"/>
</dbReference>
<comment type="similarity">
    <text evidence="1">Belongs to the RMI1 family.</text>
</comment>
<dbReference type="InterPro" id="IPR042470">
    <property type="entry name" value="RMI1_N_C_sf"/>
</dbReference>
<evidence type="ECO:0000256" key="2">
    <source>
        <dbReference type="ARBA" id="ARBA00018987"/>
    </source>
</evidence>
<evidence type="ECO:0000313" key="6">
    <source>
        <dbReference type="EnsemblMetazoa" id="Aqu2.1.21018_001"/>
    </source>
</evidence>
<dbReference type="GO" id="GO:0031422">
    <property type="term" value="C:RecQ family helicase-topoisomerase III complex"/>
    <property type="evidence" value="ECO:0007669"/>
    <property type="project" value="TreeGrafter"/>
</dbReference>
<dbReference type="EnsemblMetazoa" id="XM_020001209.1">
    <property type="protein sequence ID" value="XP_019856768.1"/>
    <property type="gene ID" value="LOC109585215"/>
</dbReference>
<name>A0A1X7U0K7_AMPQE</name>
<dbReference type="GO" id="GO:0000724">
    <property type="term" value="P:double-strand break repair via homologous recombination"/>
    <property type="evidence" value="ECO:0007669"/>
    <property type="project" value="TreeGrafter"/>
</dbReference>
<dbReference type="PANTHER" id="PTHR14790">
    <property type="entry name" value="RECQ-MEDIATED GENOME INSTABILITY PROTEIN 1 RMI1"/>
    <property type="match status" value="1"/>
</dbReference>
<dbReference type="Pfam" id="PF21000">
    <property type="entry name" value="RMI1_N_N"/>
    <property type="match status" value="1"/>
</dbReference>
<dbReference type="STRING" id="400682.A0A1X7U0K7"/>
<dbReference type="SMART" id="SM01161">
    <property type="entry name" value="DUF1767"/>
    <property type="match status" value="1"/>
</dbReference>
<protein>
    <recommendedName>
        <fullName evidence="2">RecQ-mediated genome instability protein 1</fullName>
    </recommendedName>
</protein>
<dbReference type="EnsemblMetazoa" id="Aqu2.1.21018_001">
    <property type="protein sequence ID" value="Aqu2.1.21018_001"/>
    <property type="gene ID" value="Aqu2.1.21018"/>
</dbReference>
<dbReference type="eggNOG" id="KOG3683">
    <property type="taxonomic scope" value="Eukaryota"/>
</dbReference>
<dbReference type="Pfam" id="PF08585">
    <property type="entry name" value="RMI1_N_C"/>
    <property type="match status" value="1"/>
</dbReference>
<dbReference type="GO" id="GO:0016604">
    <property type="term" value="C:nuclear body"/>
    <property type="evidence" value="ECO:0007669"/>
    <property type="project" value="TreeGrafter"/>
</dbReference>
<dbReference type="Gene3D" id="2.40.50.770">
    <property type="entry name" value="RecQ-mediated genome instability protein Rmi1, C-terminal domain"/>
    <property type="match status" value="1"/>
</dbReference>